<sequence>MMVPELALKPEQPSGQKVYLKFSKGFTGDNRHFNFKAVFEYNNMTQCDQALSKQKALPAPSYFICGPNDLCPSVKDTNYECSYYVDEQYKRMLNKQFSGAHFLHIKNTIAAETGVWVFWGLSDDEAKQYCAFLIQQETPKALINHCF</sequence>
<gene>
    <name evidence="1" type="ORF">E2B99_04375</name>
</gene>
<keyword evidence="2" id="KW-1185">Reference proteome</keyword>
<evidence type="ECO:0000313" key="1">
    <source>
        <dbReference type="EMBL" id="TEU29301.1"/>
    </source>
</evidence>
<comment type="caution">
    <text evidence="1">The sequence shown here is derived from an EMBL/GenBank/DDBJ whole genome shotgun (WGS) entry which is preliminary data.</text>
</comment>
<reference evidence="1 2" key="1">
    <citation type="submission" date="2019-03" db="EMBL/GenBank/DDBJ databases">
        <title>Alkanindiges illinoisensis: a potential pathogenic isolated from ascites of a gastric cancer patient with abdominal metastasis.</title>
        <authorList>
            <person name="Hu X."/>
            <person name="Yang B."/>
            <person name="Yan X."/>
            <person name="Lin L."/>
            <person name="Zhao H."/>
            <person name="Zhou F."/>
            <person name="Su B."/>
            <person name="Chen J."/>
            <person name="Rui Y."/>
            <person name="Wang Q."/>
            <person name="Zheng L."/>
        </authorList>
    </citation>
    <scope>NUCLEOTIDE SEQUENCE [LARGE SCALE GENOMIC DNA]</scope>
    <source>
        <strain evidence="1 2">NFYY 23406</strain>
    </source>
</reference>
<dbReference type="Proteomes" id="UP000297834">
    <property type="component" value="Unassembled WGS sequence"/>
</dbReference>
<dbReference type="EMBL" id="SNTY01000014">
    <property type="protein sequence ID" value="TEU29301.1"/>
    <property type="molecule type" value="Genomic_DNA"/>
</dbReference>
<evidence type="ECO:0000313" key="2">
    <source>
        <dbReference type="Proteomes" id="UP000297834"/>
    </source>
</evidence>
<proteinExistence type="predicted"/>
<accession>A0A4Y7XDW3</accession>
<organism evidence="1 2">
    <name type="scientific">Alkanindiges illinoisensis</name>
    <dbReference type="NCBI Taxonomy" id="197183"/>
    <lineage>
        <taxon>Bacteria</taxon>
        <taxon>Pseudomonadati</taxon>
        <taxon>Pseudomonadota</taxon>
        <taxon>Gammaproteobacteria</taxon>
        <taxon>Moraxellales</taxon>
        <taxon>Moraxellaceae</taxon>
        <taxon>Alkanindiges</taxon>
    </lineage>
</organism>
<dbReference type="OrthoDB" id="6717215at2"/>
<name>A0A4Y7XDW3_9GAMM</name>
<protein>
    <submittedName>
        <fullName evidence="1">Uncharacterized protein</fullName>
    </submittedName>
</protein>
<dbReference type="AlphaFoldDB" id="A0A4Y7XDW3"/>
<dbReference type="RefSeq" id="WP_134243751.1">
    <property type="nucleotide sequence ID" value="NZ_SNTY01000014.1"/>
</dbReference>